<dbReference type="Proteomes" id="UP000265816">
    <property type="component" value="Unassembled WGS sequence"/>
</dbReference>
<dbReference type="Gene3D" id="1.10.1760.20">
    <property type="match status" value="1"/>
</dbReference>
<dbReference type="GO" id="GO:0022857">
    <property type="term" value="F:transmembrane transporter activity"/>
    <property type="evidence" value="ECO:0007669"/>
    <property type="project" value="InterPro"/>
</dbReference>
<feature type="transmembrane region" description="Helical" evidence="1">
    <location>
        <begin position="46"/>
        <end position="63"/>
    </location>
</feature>
<dbReference type="Pfam" id="PF12822">
    <property type="entry name" value="ECF_trnsprt"/>
    <property type="match status" value="1"/>
</dbReference>
<keyword evidence="3" id="KW-1185">Reference proteome</keyword>
<keyword evidence="1" id="KW-0472">Membrane</keyword>
<dbReference type="AlphaFoldDB" id="A0A398B346"/>
<protein>
    <submittedName>
        <fullName evidence="2">ECF transporter S component</fullName>
    </submittedName>
</protein>
<feature type="transmembrane region" description="Helical" evidence="1">
    <location>
        <begin position="17"/>
        <end position="34"/>
    </location>
</feature>
<dbReference type="PIRSF" id="PIRSF037395">
    <property type="entry name" value="UCP037395_ABCper"/>
    <property type="match status" value="1"/>
</dbReference>
<dbReference type="OrthoDB" id="5198189at2"/>
<name>A0A398B346_9BACI</name>
<evidence type="ECO:0000313" key="3">
    <source>
        <dbReference type="Proteomes" id="UP000265816"/>
    </source>
</evidence>
<reference evidence="2 3" key="1">
    <citation type="submission" date="2018-08" db="EMBL/GenBank/DDBJ databases">
        <title>Bacillus jemisoniae sp. nov., Bacillus chryseoplanitiae sp. nov., Bacillus resnikiae sp. nov., and Bacillus frankliniae sp. nov., isolated from Viking spacecraft and associated surfaces.</title>
        <authorList>
            <person name="Seuylemezian A."/>
            <person name="Vaishampayan P."/>
        </authorList>
    </citation>
    <scope>NUCLEOTIDE SEQUENCE [LARGE SCALE GENOMIC DNA]</scope>
    <source>
        <strain evidence="2 3">JJ-247</strain>
    </source>
</reference>
<feature type="transmembrane region" description="Helical" evidence="1">
    <location>
        <begin position="173"/>
        <end position="198"/>
    </location>
</feature>
<feature type="transmembrane region" description="Helical" evidence="1">
    <location>
        <begin position="110"/>
        <end position="127"/>
    </location>
</feature>
<accession>A0A398B346</accession>
<feature type="transmembrane region" description="Helical" evidence="1">
    <location>
        <begin position="75"/>
        <end position="98"/>
    </location>
</feature>
<evidence type="ECO:0000256" key="1">
    <source>
        <dbReference type="SAM" id="Phobius"/>
    </source>
</evidence>
<dbReference type="InterPro" id="IPR024529">
    <property type="entry name" value="ECF_trnsprt_substrate-spec"/>
</dbReference>
<dbReference type="InterPro" id="IPR017196">
    <property type="entry name" value="ECF_substrate-spec_UCP037395"/>
</dbReference>
<proteinExistence type="predicted"/>
<feature type="transmembrane region" description="Helical" evidence="1">
    <location>
        <begin position="139"/>
        <end position="161"/>
    </location>
</feature>
<sequence>MAVILLLIVSAWRAEHYILLSFGVMAAGILFLLARFENRKMEVGELVLIAVIAAIASVGRIPFASIPGAQPTTFVIIVTGLVFGAEAGFMVGGVAALASNMVLGQGPWTPWQMAAWGLIGLVSGLLRNRSFMQNKWGRAVYGIIWGFLFGFIMNLWGLFSLGGGGNTLTMDAVVAYFGASLLFDTFHSIANVVFLLVFGDQFIKTLSRFKRKYGLLE</sequence>
<evidence type="ECO:0000313" key="2">
    <source>
        <dbReference type="EMBL" id="RID84285.1"/>
    </source>
</evidence>
<dbReference type="EMBL" id="QWVT01000022">
    <property type="protein sequence ID" value="RID84285.1"/>
    <property type="molecule type" value="Genomic_DNA"/>
</dbReference>
<keyword evidence="1" id="KW-1133">Transmembrane helix</keyword>
<dbReference type="RefSeq" id="WP_119113379.1">
    <property type="nucleotide sequence ID" value="NZ_CBCSEO010000017.1"/>
</dbReference>
<comment type="caution">
    <text evidence="2">The sequence shown here is derived from an EMBL/GenBank/DDBJ whole genome shotgun (WGS) entry which is preliminary data.</text>
</comment>
<organism evidence="2 3">
    <name type="scientific">Mesobacillus zeae</name>
    <dbReference type="NCBI Taxonomy" id="1917180"/>
    <lineage>
        <taxon>Bacteria</taxon>
        <taxon>Bacillati</taxon>
        <taxon>Bacillota</taxon>
        <taxon>Bacilli</taxon>
        <taxon>Bacillales</taxon>
        <taxon>Bacillaceae</taxon>
        <taxon>Mesobacillus</taxon>
    </lineage>
</organism>
<gene>
    <name evidence="2" type="ORF">D1970_13225</name>
</gene>
<keyword evidence="1" id="KW-0812">Transmembrane</keyword>